<reference evidence="1" key="1">
    <citation type="submission" date="2021-02" db="EMBL/GenBank/DDBJ databases">
        <authorList>
            <person name="Nieuwenhuis M."/>
            <person name="Van De Peppel L.J.J."/>
        </authorList>
    </citation>
    <scope>NUCLEOTIDE SEQUENCE</scope>
    <source>
        <strain evidence="1">D49</strain>
    </source>
</reference>
<protein>
    <submittedName>
        <fullName evidence="1">Uncharacterized protein</fullName>
    </submittedName>
</protein>
<evidence type="ECO:0000313" key="2">
    <source>
        <dbReference type="Proteomes" id="UP000717328"/>
    </source>
</evidence>
<reference evidence="1" key="2">
    <citation type="submission" date="2021-10" db="EMBL/GenBank/DDBJ databases">
        <title>Phylogenomics reveals ancestral predisposition of the termite-cultivated fungus Termitomyces towards a domesticated lifestyle.</title>
        <authorList>
            <person name="Auxier B."/>
            <person name="Grum-Grzhimaylo A."/>
            <person name="Cardenas M.E."/>
            <person name="Lodge J.D."/>
            <person name="Laessoe T."/>
            <person name="Pedersen O."/>
            <person name="Smith M.E."/>
            <person name="Kuyper T.W."/>
            <person name="Franco-Molano E.A."/>
            <person name="Baroni T.J."/>
            <person name="Aanen D.K."/>
        </authorList>
    </citation>
    <scope>NUCLEOTIDE SEQUENCE</scope>
    <source>
        <strain evidence="1">D49</strain>
    </source>
</reference>
<name>A0A9P7G884_9AGAR</name>
<dbReference type="Proteomes" id="UP000717328">
    <property type="component" value="Unassembled WGS sequence"/>
</dbReference>
<keyword evidence="2" id="KW-1185">Reference proteome</keyword>
<dbReference type="EMBL" id="JABCKI010002510">
    <property type="protein sequence ID" value="KAG5645699.1"/>
    <property type="molecule type" value="Genomic_DNA"/>
</dbReference>
<comment type="caution">
    <text evidence="1">The sequence shown here is derived from an EMBL/GenBank/DDBJ whole genome shotgun (WGS) entry which is preliminary data.</text>
</comment>
<gene>
    <name evidence="1" type="ORF">H0H81_008886</name>
</gene>
<dbReference type="OrthoDB" id="3270591at2759"/>
<sequence length="241" mass="26773">MDDRINSESFIGLVETVSLTIETILGMGEGAIRFKPWVKTVKFQLAHIPLWDWLANEALEAKAVGIFIKESTAFKDITLASEFRWIRKPETFTNSQNCGISFSVEDADGKVTERLLATVLSINGKRCHFEKWVDAISPLQCTKCWRLGHHTNNCTALKAICADCCEPTDNGESHNHTLLAPASPGGNTPVFDRCCINCKNAKKTGAELEHHPATNDCPIYKAARNKIVANDRKSNHMQTTN</sequence>
<organism evidence="1 2">
    <name type="scientific">Sphagnurus paluster</name>
    <dbReference type="NCBI Taxonomy" id="117069"/>
    <lineage>
        <taxon>Eukaryota</taxon>
        <taxon>Fungi</taxon>
        <taxon>Dikarya</taxon>
        <taxon>Basidiomycota</taxon>
        <taxon>Agaricomycotina</taxon>
        <taxon>Agaricomycetes</taxon>
        <taxon>Agaricomycetidae</taxon>
        <taxon>Agaricales</taxon>
        <taxon>Tricholomatineae</taxon>
        <taxon>Lyophyllaceae</taxon>
        <taxon>Sphagnurus</taxon>
    </lineage>
</organism>
<accession>A0A9P7G884</accession>
<evidence type="ECO:0000313" key="1">
    <source>
        <dbReference type="EMBL" id="KAG5645699.1"/>
    </source>
</evidence>
<proteinExistence type="predicted"/>
<dbReference type="AlphaFoldDB" id="A0A9P7G884"/>